<dbReference type="Pfam" id="PF00249">
    <property type="entry name" value="Myb_DNA-binding"/>
    <property type="match status" value="1"/>
</dbReference>
<keyword evidence="2" id="KW-0804">Transcription</keyword>
<dbReference type="PANTHER" id="PTHR31442">
    <property type="entry name" value="HOMEODOMAIN-LIKE SUPERFAMILY PROTEIN-RELATED"/>
    <property type="match status" value="1"/>
</dbReference>
<reference evidence="6 7" key="1">
    <citation type="journal article" date="2018" name="BMC Genomics">
        <title>The genome of Naegleria lovaniensis, the basis for a comparative approach to unravel pathogenicity factors of the human pathogenic amoeba N. fowleri.</title>
        <authorList>
            <person name="Liechti N."/>
            <person name="Schurch N."/>
            <person name="Bruggmann R."/>
            <person name="Wittwer M."/>
        </authorList>
    </citation>
    <scope>NUCLEOTIDE SEQUENCE [LARGE SCALE GENOMIC DNA]</scope>
    <source>
        <strain evidence="6 7">ATCC 30569</strain>
    </source>
</reference>
<gene>
    <name evidence="6" type="ORF">C9374_013514</name>
</gene>
<evidence type="ECO:0000256" key="4">
    <source>
        <dbReference type="SAM" id="MobiDB-lite"/>
    </source>
</evidence>
<dbReference type="GeneID" id="68105967"/>
<dbReference type="GO" id="GO:0003700">
    <property type="term" value="F:DNA-binding transcription factor activity"/>
    <property type="evidence" value="ECO:0007669"/>
    <property type="project" value="InterPro"/>
</dbReference>
<feature type="compositionally biased region" description="Polar residues" evidence="4">
    <location>
        <begin position="65"/>
        <end position="80"/>
    </location>
</feature>
<feature type="region of interest" description="Disordered" evidence="4">
    <location>
        <begin position="65"/>
        <end position="90"/>
    </location>
</feature>
<proteinExistence type="predicted"/>
<dbReference type="InterPro" id="IPR044841">
    <property type="entry name" value="LUX/BOA-like"/>
</dbReference>
<feature type="region of interest" description="Disordered" evidence="4">
    <location>
        <begin position="342"/>
        <end position="370"/>
    </location>
</feature>
<keyword evidence="3" id="KW-0539">Nucleus</keyword>
<evidence type="ECO:0000313" key="7">
    <source>
        <dbReference type="Proteomes" id="UP000816034"/>
    </source>
</evidence>
<dbReference type="Proteomes" id="UP000816034">
    <property type="component" value="Unassembled WGS sequence"/>
</dbReference>
<feature type="compositionally biased region" description="Low complexity" evidence="4">
    <location>
        <begin position="344"/>
        <end position="370"/>
    </location>
</feature>
<accession>A0AA88H1K1</accession>
<keyword evidence="1" id="KW-0805">Transcription regulation</keyword>
<dbReference type="PANTHER" id="PTHR31442:SF29">
    <property type="entry name" value="HOMEODOMAIN-LIKE SUPERFAMILY PROTEIN"/>
    <property type="match status" value="1"/>
</dbReference>
<dbReference type="EMBL" id="PYSW02000006">
    <property type="protein sequence ID" value="KAG2392029.1"/>
    <property type="molecule type" value="Genomic_DNA"/>
</dbReference>
<dbReference type="InterPro" id="IPR001005">
    <property type="entry name" value="SANT/Myb"/>
</dbReference>
<evidence type="ECO:0000256" key="3">
    <source>
        <dbReference type="ARBA" id="ARBA00023242"/>
    </source>
</evidence>
<evidence type="ECO:0000259" key="5">
    <source>
        <dbReference type="PROSITE" id="PS51294"/>
    </source>
</evidence>
<feature type="compositionally biased region" description="Polar residues" evidence="4">
    <location>
        <begin position="136"/>
        <end position="151"/>
    </location>
</feature>
<dbReference type="FunFam" id="1.10.10.60:FF:000007">
    <property type="entry name" value="Two-component response regulator"/>
    <property type="match status" value="1"/>
</dbReference>
<name>A0AA88H1K1_NAELO</name>
<dbReference type="RefSeq" id="XP_044553923.1">
    <property type="nucleotide sequence ID" value="XM_044689399.1"/>
</dbReference>
<dbReference type="NCBIfam" id="TIGR01557">
    <property type="entry name" value="myb_SHAQKYF"/>
    <property type="match status" value="1"/>
</dbReference>
<evidence type="ECO:0000256" key="2">
    <source>
        <dbReference type="ARBA" id="ARBA00023163"/>
    </source>
</evidence>
<dbReference type="Gene3D" id="1.10.10.60">
    <property type="entry name" value="Homeodomain-like"/>
    <property type="match status" value="1"/>
</dbReference>
<dbReference type="PROSITE" id="PS51294">
    <property type="entry name" value="HTH_MYB"/>
    <property type="match status" value="1"/>
</dbReference>
<feature type="compositionally biased region" description="Low complexity" evidence="4">
    <location>
        <begin position="114"/>
        <end position="135"/>
    </location>
</feature>
<sequence>MVGATSLRPKRLVWTPSLHDLFVKAVEKLGLYEARPKEILQLMNVDNVTTTHIKSHLQKYRSQFKKGNQNVAPSNSSANLSAHEENSADMAGDDEIVEKARLSPKFPIKSEQISTTSSHSSSSTSSPGHHPSTTTNLHNTPHSTQQPNDSIFDNYNDFFPLLGQQQVSYLKDLLSSVHVNGHPINTMTTTSATNHVTPPPPSNTTNSITVNVQPPPPLQYGSSSGVNTSGVSAQNTNSIPNVHIIQVNNNAPQPPIGFNAVLDQNGNVNTSFNPMTSHCDTETLNDYLGVLKQICKSEHDIYHIFEKIQAEIREQRDLNFIVEGFRLGFLCGIRFHNNFSSNNPQNTSSEQPPTSSSSSPSTNRSPCRHQ</sequence>
<dbReference type="SUPFAM" id="SSF46689">
    <property type="entry name" value="Homeodomain-like"/>
    <property type="match status" value="1"/>
</dbReference>
<evidence type="ECO:0000313" key="6">
    <source>
        <dbReference type="EMBL" id="KAG2392029.1"/>
    </source>
</evidence>
<feature type="domain" description="HTH myb-type" evidence="5">
    <location>
        <begin position="10"/>
        <end position="65"/>
    </location>
</feature>
<organism evidence="6 7">
    <name type="scientific">Naegleria lovaniensis</name>
    <name type="common">Amoeba</name>
    <dbReference type="NCBI Taxonomy" id="51637"/>
    <lineage>
        <taxon>Eukaryota</taxon>
        <taxon>Discoba</taxon>
        <taxon>Heterolobosea</taxon>
        <taxon>Tetramitia</taxon>
        <taxon>Eutetramitia</taxon>
        <taxon>Vahlkampfiidae</taxon>
        <taxon>Naegleria</taxon>
    </lineage>
</organism>
<protein>
    <recommendedName>
        <fullName evidence="5">HTH myb-type domain-containing protein</fullName>
    </recommendedName>
</protein>
<dbReference type="AlphaFoldDB" id="A0AA88H1K1"/>
<dbReference type="GO" id="GO:0003677">
    <property type="term" value="F:DNA binding"/>
    <property type="evidence" value="ECO:0007669"/>
    <property type="project" value="InterPro"/>
</dbReference>
<evidence type="ECO:0000256" key="1">
    <source>
        <dbReference type="ARBA" id="ARBA00023015"/>
    </source>
</evidence>
<keyword evidence="7" id="KW-1185">Reference proteome</keyword>
<dbReference type="InterPro" id="IPR009057">
    <property type="entry name" value="Homeodomain-like_sf"/>
</dbReference>
<dbReference type="InterPro" id="IPR006447">
    <property type="entry name" value="Myb_dom_plants"/>
</dbReference>
<feature type="region of interest" description="Disordered" evidence="4">
    <location>
        <begin position="106"/>
        <end position="151"/>
    </location>
</feature>
<comment type="caution">
    <text evidence="6">The sequence shown here is derived from an EMBL/GenBank/DDBJ whole genome shotgun (WGS) entry which is preliminary data.</text>
</comment>
<dbReference type="InterPro" id="IPR017930">
    <property type="entry name" value="Myb_dom"/>
</dbReference>